<evidence type="ECO:0000313" key="2">
    <source>
        <dbReference type="Proteomes" id="UP001168990"/>
    </source>
</evidence>
<protein>
    <submittedName>
        <fullName evidence="1">Uncharacterized protein</fullName>
    </submittedName>
</protein>
<keyword evidence="2" id="KW-1185">Reference proteome</keyword>
<comment type="caution">
    <text evidence="1">The sequence shown here is derived from an EMBL/GenBank/DDBJ whole genome shotgun (WGS) entry which is preliminary data.</text>
</comment>
<sequence>MGSTFFNQLFISNKHKFECGTALQFASLLLNEDATSVSSSDIDEYKLETILHNIENNSLNINHSQLSPSSNSLTLSQDCLVLGDSEIENYICDGTELSLPSLICSNELQNQDRQKESPSKFLLKSSLNNLNNQQKS</sequence>
<evidence type="ECO:0000313" key="1">
    <source>
        <dbReference type="EMBL" id="KAK0165482.1"/>
    </source>
</evidence>
<name>A0AA39F9L1_9HYME</name>
<gene>
    <name evidence="1" type="ORF">PV328_003989</name>
</gene>
<reference evidence="1" key="2">
    <citation type="submission" date="2023-03" db="EMBL/GenBank/DDBJ databases">
        <authorList>
            <person name="Inwood S.N."/>
            <person name="Skelly J.G."/>
            <person name="Guhlin J."/>
            <person name="Harrop T.W.R."/>
            <person name="Goldson S.G."/>
            <person name="Dearden P.K."/>
        </authorList>
    </citation>
    <scope>NUCLEOTIDE SEQUENCE</scope>
    <source>
        <strain evidence="1">Irish</strain>
        <tissue evidence="1">Whole body</tissue>
    </source>
</reference>
<reference evidence="1" key="1">
    <citation type="journal article" date="2023" name="bioRxiv">
        <title>Scaffold-level genome assemblies of two parasitoid biocontrol wasps reveal the parthenogenesis mechanism and an associated novel virus.</title>
        <authorList>
            <person name="Inwood S."/>
            <person name="Skelly J."/>
            <person name="Guhlin J."/>
            <person name="Harrop T."/>
            <person name="Goldson S."/>
            <person name="Dearden P."/>
        </authorList>
    </citation>
    <scope>NUCLEOTIDE SEQUENCE</scope>
    <source>
        <strain evidence="1">Irish</strain>
        <tissue evidence="1">Whole body</tissue>
    </source>
</reference>
<proteinExistence type="predicted"/>
<dbReference type="Proteomes" id="UP001168990">
    <property type="component" value="Unassembled WGS sequence"/>
</dbReference>
<dbReference type="EMBL" id="JAQQBS010001422">
    <property type="protein sequence ID" value="KAK0165482.1"/>
    <property type="molecule type" value="Genomic_DNA"/>
</dbReference>
<dbReference type="AlphaFoldDB" id="A0AA39F9L1"/>
<organism evidence="1 2">
    <name type="scientific">Microctonus aethiopoides</name>
    <dbReference type="NCBI Taxonomy" id="144406"/>
    <lineage>
        <taxon>Eukaryota</taxon>
        <taxon>Metazoa</taxon>
        <taxon>Ecdysozoa</taxon>
        <taxon>Arthropoda</taxon>
        <taxon>Hexapoda</taxon>
        <taxon>Insecta</taxon>
        <taxon>Pterygota</taxon>
        <taxon>Neoptera</taxon>
        <taxon>Endopterygota</taxon>
        <taxon>Hymenoptera</taxon>
        <taxon>Apocrita</taxon>
        <taxon>Ichneumonoidea</taxon>
        <taxon>Braconidae</taxon>
        <taxon>Euphorinae</taxon>
        <taxon>Microctonus</taxon>
    </lineage>
</organism>
<accession>A0AA39F9L1</accession>